<dbReference type="Proteomes" id="UP001149090">
    <property type="component" value="Unassembled WGS sequence"/>
</dbReference>
<dbReference type="PANTHER" id="PTHR24072">
    <property type="entry name" value="RHO FAMILY GTPASE"/>
    <property type="match status" value="1"/>
</dbReference>
<sequence length="217" mass="24217">MSDIHVITIGNFNLLTLSNENTHDATHNNEANALAATLLTGEFPSKCVPMEVHGEKEVEVKSKKYKVHIEDTLAIAGIIETGKPREGQELLVSQYLFSPDQVWLLVFSVGNRDTFTNIENLWYPHVQYLTQAKWKQNPRCVLVGTQSELRESNTQTDLVSSKDAKLVAKQLGCSTYVEVSTAKVENIDELFAQIVKAVAAGPPKTNKTYMKKVNLKK</sequence>
<dbReference type="SUPFAM" id="SSF52540">
    <property type="entry name" value="P-loop containing nucleoside triphosphate hydrolases"/>
    <property type="match status" value="1"/>
</dbReference>
<dbReference type="SMART" id="SM00174">
    <property type="entry name" value="RHO"/>
    <property type="match status" value="1"/>
</dbReference>
<dbReference type="Gene3D" id="3.40.50.300">
    <property type="entry name" value="P-loop containing nucleotide triphosphate hydrolases"/>
    <property type="match status" value="1"/>
</dbReference>
<name>A0A9Q0RGW5_ANAIG</name>
<dbReference type="OrthoDB" id="10476256at2759"/>
<dbReference type="SMART" id="SM00175">
    <property type="entry name" value="RAB"/>
    <property type="match status" value="1"/>
</dbReference>
<dbReference type="GO" id="GO:0003924">
    <property type="term" value="F:GTPase activity"/>
    <property type="evidence" value="ECO:0007669"/>
    <property type="project" value="InterPro"/>
</dbReference>
<dbReference type="EMBL" id="JAPDFW010000008">
    <property type="protein sequence ID" value="KAJ5080546.1"/>
    <property type="molecule type" value="Genomic_DNA"/>
</dbReference>
<dbReference type="PROSITE" id="PS51419">
    <property type="entry name" value="RAB"/>
    <property type="match status" value="1"/>
</dbReference>
<dbReference type="InterPro" id="IPR001806">
    <property type="entry name" value="Small_GTPase"/>
</dbReference>
<dbReference type="GO" id="GO:0007264">
    <property type="term" value="P:small GTPase-mediated signal transduction"/>
    <property type="evidence" value="ECO:0007669"/>
    <property type="project" value="InterPro"/>
</dbReference>
<accession>A0A9Q0RGW5</accession>
<evidence type="ECO:0000313" key="3">
    <source>
        <dbReference type="EMBL" id="KAJ5080546.1"/>
    </source>
</evidence>
<dbReference type="GO" id="GO:0005525">
    <property type="term" value="F:GTP binding"/>
    <property type="evidence" value="ECO:0007669"/>
    <property type="project" value="UniProtKB-KW"/>
</dbReference>
<dbReference type="InterPro" id="IPR027417">
    <property type="entry name" value="P-loop_NTPase"/>
</dbReference>
<evidence type="ECO:0000256" key="1">
    <source>
        <dbReference type="ARBA" id="ARBA00022741"/>
    </source>
</evidence>
<gene>
    <name evidence="3" type="ORF">M0811_13991</name>
</gene>
<keyword evidence="4" id="KW-1185">Reference proteome</keyword>
<dbReference type="PROSITE" id="PS51421">
    <property type="entry name" value="RAS"/>
    <property type="match status" value="1"/>
</dbReference>
<keyword evidence="2" id="KW-0342">GTP-binding</keyword>
<comment type="caution">
    <text evidence="3">The sequence shown here is derived from an EMBL/GenBank/DDBJ whole genome shotgun (WGS) entry which is preliminary data.</text>
</comment>
<protein>
    <submittedName>
        <fullName evidence="3">Gtpase crac1b</fullName>
    </submittedName>
</protein>
<organism evidence="3 4">
    <name type="scientific">Anaeramoeba ignava</name>
    <name type="common">Anaerobic marine amoeba</name>
    <dbReference type="NCBI Taxonomy" id="1746090"/>
    <lineage>
        <taxon>Eukaryota</taxon>
        <taxon>Metamonada</taxon>
        <taxon>Anaeramoebidae</taxon>
        <taxon>Anaeramoeba</taxon>
    </lineage>
</organism>
<evidence type="ECO:0000313" key="4">
    <source>
        <dbReference type="Proteomes" id="UP001149090"/>
    </source>
</evidence>
<dbReference type="AlphaFoldDB" id="A0A9Q0RGW5"/>
<keyword evidence="1" id="KW-0547">Nucleotide-binding</keyword>
<evidence type="ECO:0000256" key="2">
    <source>
        <dbReference type="ARBA" id="ARBA00023134"/>
    </source>
</evidence>
<proteinExistence type="predicted"/>
<dbReference type="InterPro" id="IPR003578">
    <property type="entry name" value="Small_GTPase_Rho"/>
</dbReference>
<reference evidence="3" key="1">
    <citation type="submission" date="2022-10" db="EMBL/GenBank/DDBJ databases">
        <title>Novel sulphate-reducing endosymbionts in the free-living metamonad Anaeramoeba.</title>
        <authorList>
            <person name="Jerlstrom-Hultqvist J."/>
            <person name="Cepicka I."/>
            <person name="Gallot-Lavallee L."/>
            <person name="Salas-Leiva D."/>
            <person name="Curtis B.A."/>
            <person name="Zahonova K."/>
            <person name="Pipaliya S."/>
            <person name="Dacks J."/>
            <person name="Roger A.J."/>
        </authorList>
    </citation>
    <scope>NUCLEOTIDE SEQUENCE</scope>
    <source>
        <strain evidence="3">BMAN</strain>
    </source>
</reference>
<dbReference type="SMART" id="SM00173">
    <property type="entry name" value="RAS"/>
    <property type="match status" value="1"/>
</dbReference>
<dbReference type="Pfam" id="PF00071">
    <property type="entry name" value="Ras"/>
    <property type="match status" value="1"/>
</dbReference>